<dbReference type="InterPro" id="IPR007325">
    <property type="entry name" value="KFase/CYL"/>
</dbReference>
<keyword evidence="2" id="KW-1185">Reference proteome</keyword>
<dbReference type="InterPro" id="IPR037175">
    <property type="entry name" value="KFase_sf"/>
</dbReference>
<dbReference type="PANTHER" id="PTHR34861:SF10">
    <property type="entry name" value="CYCLASE"/>
    <property type="match status" value="1"/>
</dbReference>
<dbReference type="Proteomes" id="UP001596270">
    <property type="component" value="Unassembled WGS sequence"/>
</dbReference>
<dbReference type="PANTHER" id="PTHR34861">
    <property type="match status" value="1"/>
</dbReference>
<evidence type="ECO:0000313" key="1">
    <source>
        <dbReference type="EMBL" id="MFC6284874.1"/>
    </source>
</evidence>
<dbReference type="EMBL" id="JBHSRS010000084">
    <property type="protein sequence ID" value="MFC6284874.1"/>
    <property type="molecule type" value="Genomic_DNA"/>
</dbReference>
<comment type="caution">
    <text evidence="1">The sequence shown here is derived from an EMBL/GenBank/DDBJ whole genome shotgun (WGS) entry which is preliminary data.</text>
</comment>
<gene>
    <name evidence="1" type="ORF">ACFQND_26915</name>
</gene>
<organism evidence="1 2">
    <name type="scientific">Polaromonas aquatica</name>
    <dbReference type="NCBI Taxonomy" id="332657"/>
    <lineage>
        <taxon>Bacteria</taxon>
        <taxon>Pseudomonadati</taxon>
        <taxon>Pseudomonadota</taxon>
        <taxon>Betaproteobacteria</taxon>
        <taxon>Burkholderiales</taxon>
        <taxon>Comamonadaceae</taxon>
        <taxon>Polaromonas</taxon>
    </lineage>
</organism>
<dbReference type="Pfam" id="PF04199">
    <property type="entry name" value="Cyclase"/>
    <property type="match status" value="1"/>
</dbReference>
<proteinExistence type="predicted"/>
<accession>A0ABW1U4Z2</accession>
<evidence type="ECO:0000313" key="2">
    <source>
        <dbReference type="Proteomes" id="UP001596270"/>
    </source>
</evidence>
<reference evidence="2" key="1">
    <citation type="journal article" date="2019" name="Int. J. Syst. Evol. Microbiol.">
        <title>The Global Catalogue of Microorganisms (GCM) 10K type strain sequencing project: providing services to taxonomists for standard genome sequencing and annotation.</title>
        <authorList>
            <consortium name="The Broad Institute Genomics Platform"/>
            <consortium name="The Broad Institute Genome Sequencing Center for Infectious Disease"/>
            <person name="Wu L."/>
            <person name="Ma J."/>
        </authorList>
    </citation>
    <scope>NUCLEOTIDE SEQUENCE [LARGE SCALE GENOMIC DNA]</scope>
    <source>
        <strain evidence="2">CCUG 39402</strain>
    </source>
</reference>
<dbReference type="SUPFAM" id="SSF102198">
    <property type="entry name" value="Putative cyclase"/>
    <property type="match status" value="1"/>
</dbReference>
<name>A0ABW1U4Z2_9BURK</name>
<dbReference type="Gene3D" id="3.50.30.50">
    <property type="entry name" value="Putative cyclase"/>
    <property type="match status" value="1"/>
</dbReference>
<sequence>MNWKKRPEGSNWGDFGENDQIGRMNLLTPGHRLRGIREVREGIAFTLSLPLDFPGGNELSPYRKPPRLFTEDRGGAPYYNYKLSCLCADFIDLATDDSVLLHTQYSTQWDALSHFGAQFDLDGDGVEKGCYYNGFRADVDLVPPGKGNGPYARALGIENLAMAGVQGRGVMVDLHRIHGRKRVAVGYDELMRTMDAQDAHLEPGDFLVVHTGWAQAVLDMNKSPDGVALRHDLCPVLDGNDPKLLKWIDDSGLVAICADNFAVEDVYRFEPGGNPATGKRRTSMPLHHLCLFKLGIHLGEMWYLTDLAAWLAANRRSSFLLTAPPLRLPGSVGSPTTPIATV</sequence>
<protein>
    <submittedName>
        <fullName evidence="1">Cyclase family protein</fullName>
    </submittedName>
</protein>
<dbReference type="RefSeq" id="WP_371439490.1">
    <property type="nucleotide sequence ID" value="NZ_JBHSRS010000084.1"/>
</dbReference>